<feature type="compositionally biased region" description="Polar residues" evidence="1">
    <location>
        <begin position="1"/>
        <end position="11"/>
    </location>
</feature>
<feature type="compositionally biased region" description="Basic and acidic residues" evidence="1">
    <location>
        <begin position="501"/>
        <end position="526"/>
    </location>
</feature>
<organism evidence="2 3">
    <name type="scientific">Aromia moschata</name>
    <dbReference type="NCBI Taxonomy" id="1265417"/>
    <lineage>
        <taxon>Eukaryota</taxon>
        <taxon>Metazoa</taxon>
        <taxon>Ecdysozoa</taxon>
        <taxon>Arthropoda</taxon>
        <taxon>Hexapoda</taxon>
        <taxon>Insecta</taxon>
        <taxon>Pterygota</taxon>
        <taxon>Neoptera</taxon>
        <taxon>Endopterygota</taxon>
        <taxon>Coleoptera</taxon>
        <taxon>Polyphaga</taxon>
        <taxon>Cucujiformia</taxon>
        <taxon>Chrysomeloidea</taxon>
        <taxon>Cerambycidae</taxon>
        <taxon>Cerambycinae</taxon>
        <taxon>Callichromatini</taxon>
        <taxon>Aromia</taxon>
    </lineage>
</organism>
<accession>A0AAV8YVT5</accession>
<feature type="compositionally biased region" description="Basic and acidic residues" evidence="1">
    <location>
        <begin position="350"/>
        <end position="381"/>
    </location>
</feature>
<evidence type="ECO:0000313" key="2">
    <source>
        <dbReference type="EMBL" id="KAJ8955684.1"/>
    </source>
</evidence>
<sequence>MRNQNGGPQTNPKKKDEKKKKRRRWWCFKGREEDTLEGDLKTDEKDMRTSLLGDASSDEQQEEYEVDETKEQPTEKPRDSDYYSSDESTDYSYSYQYDKSPQETQTEPPPRSFKDVEKQEMPDYASMESFREDFAERLSGECVCVDDEEPETFYRASILPAKKSVGTILSGTTFDESRKQRHIDFIGVSSSSSSDARRKPLKRIRREEEIPLIRADPSLCLCSDSDDSDLVEKEVPAILLPRSTTSTTTDKIRSLDSTSSDDDTDEAAHPDLDPEVKDDLRYVHMLVPQLDLSELTESRPSSKKSYAEDLFSHVSYEEVSESPPTSSSSQQLYSSTNISSIKKNLLNIPDKQEEQMKKDLVDKGTNTEEKEKNTAQRKTDTDELPLYSTGKEVVELKSYNYSGDKWDALSTSLSSSALVGQDTSDSPPNLTSSEEEDGEKRVRGGYIPLNELSNSPRRRTAKRLITKDLLSKYFVSIEDLTPTRDCGPMTTAKTLRSNSESYRKGEVNVESEKIQREDSRNSKDQKSQTFPSPILKHKSSSGKNLVTIKEPTVDSNISLPGAIQPESSDTATMNPPESQYNHKKMETDRQPVRDKTVSVPCKILLTSDKTQQTSDDDVRRQPSDTNAYSGGYSNRATVGSYTTSDSTRARTPNLCNKRTSTFIEATENIQASSSSNIYECQCPEPRIADTERCGRCGRRPASSPRYGEYANLKEKCYRNMSPTPEVCTKYPDRQYRCVKGTSSEHTVRSKARSKICKNYPTDDSFSICESQCKGTKVPQEAYSSERSSRSRPLDTDCSGRRTRSPGNAMSTSEEYECCMRSRKPRPVSNPPYRCPPPEFESDSSEFSDVPDEDDYYEDHTKRFDLPYQNSDDYLELVQELEETLQSRNRNRVRRAMQEFEHRSRCNKPLDQPILNYDETSESEEPIIEKLTQLTSERRRCCGGKCAPAGGVRLAASGRAATARGGRGRSLGLGGYSGRSRPPDPCIKTRWQLDKNSGEWYKVTEVPQRCLGGRRSRTPSPRRDYCPHNCKCCGSKRHNYR</sequence>
<feature type="compositionally biased region" description="Low complexity" evidence="1">
    <location>
        <begin position="82"/>
        <end position="98"/>
    </location>
</feature>
<feature type="region of interest" description="Disordered" evidence="1">
    <location>
        <begin position="241"/>
        <end position="276"/>
    </location>
</feature>
<evidence type="ECO:0000256" key="1">
    <source>
        <dbReference type="SAM" id="MobiDB-lite"/>
    </source>
</evidence>
<feature type="region of interest" description="Disordered" evidence="1">
    <location>
        <begin position="1"/>
        <end position="22"/>
    </location>
</feature>
<comment type="caution">
    <text evidence="2">The sequence shown here is derived from an EMBL/GenBank/DDBJ whole genome shotgun (WGS) entry which is preliminary data.</text>
</comment>
<feature type="compositionally biased region" description="Basic and acidic residues" evidence="1">
    <location>
        <begin position="67"/>
        <end position="81"/>
    </location>
</feature>
<keyword evidence="3" id="KW-1185">Reference proteome</keyword>
<dbReference type="AlphaFoldDB" id="A0AAV8YVT5"/>
<feature type="compositionally biased region" description="Basic and acidic residues" evidence="1">
    <location>
        <begin position="112"/>
        <end position="121"/>
    </location>
</feature>
<reference evidence="2" key="1">
    <citation type="journal article" date="2023" name="Insect Mol. Biol.">
        <title>Genome sequencing provides insights into the evolution of gene families encoding plant cell wall-degrading enzymes in longhorned beetles.</title>
        <authorList>
            <person name="Shin N.R."/>
            <person name="Okamura Y."/>
            <person name="Kirsch R."/>
            <person name="Pauchet Y."/>
        </authorList>
    </citation>
    <scope>NUCLEOTIDE SEQUENCE</scope>
    <source>
        <strain evidence="2">AMC_N1</strain>
    </source>
</reference>
<feature type="compositionally biased region" description="Polar residues" evidence="1">
    <location>
        <begin position="421"/>
        <end position="432"/>
    </location>
</feature>
<proteinExistence type="predicted"/>
<protein>
    <submittedName>
        <fullName evidence="2">Uncharacterized protein</fullName>
    </submittedName>
</protein>
<feature type="compositionally biased region" description="Polar residues" evidence="1">
    <location>
        <begin position="565"/>
        <end position="579"/>
    </location>
</feature>
<feature type="compositionally biased region" description="Polar residues" evidence="1">
    <location>
        <begin position="491"/>
        <end position="500"/>
    </location>
</feature>
<feature type="compositionally biased region" description="Basic and acidic residues" evidence="1">
    <location>
        <begin position="266"/>
        <end position="276"/>
    </location>
</feature>
<dbReference type="Proteomes" id="UP001162162">
    <property type="component" value="Unassembled WGS sequence"/>
</dbReference>
<feature type="compositionally biased region" description="Acidic residues" evidence="1">
    <location>
        <begin position="56"/>
        <end position="66"/>
    </location>
</feature>
<feature type="region of interest" description="Disordered" evidence="1">
    <location>
        <begin position="416"/>
        <end position="453"/>
    </location>
</feature>
<feature type="compositionally biased region" description="Basic and acidic residues" evidence="1">
    <location>
        <begin position="583"/>
        <end position="596"/>
    </location>
</feature>
<dbReference type="EMBL" id="JAPWTK010000036">
    <property type="protein sequence ID" value="KAJ8955684.1"/>
    <property type="molecule type" value="Genomic_DNA"/>
</dbReference>
<feature type="region of interest" description="Disordered" evidence="1">
    <location>
        <begin position="482"/>
        <end position="652"/>
    </location>
</feature>
<feature type="region of interest" description="Disordered" evidence="1">
    <location>
        <begin position="345"/>
        <end position="384"/>
    </location>
</feature>
<feature type="compositionally biased region" description="Polar residues" evidence="1">
    <location>
        <begin position="623"/>
        <end position="652"/>
    </location>
</feature>
<feature type="compositionally biased region" description="Basic and acidic residues" evidence="1">
    <location>
        <begin position="786"/>
        <end position="799"/>
    </location>
</feature>
<feature type="compositionally biased region" description="Basic and acidic residues" evidence="1">
    <location>
        <begin position="36"/>
        <end position="48"/>
    </location>
</feature>
<name>A0AAV8YVT5_9CUCU</name>
<evidence type="ECO:0000313" key="3">
    <source>
        <dbReference type="Proteomes" id="UP001162162"/>
    </source>
</evidence>
<gene>
    <name evidence="2" type="ORF">NQ318_008555</name>
</gene>
<feature type="region of interest" description="Disordered" evidence="1">
    <location>
        <begin position="779"/>
        <end position="815"/>
    </location>
</feature>
<feature type="region of interest" description="Disordered" evidence="1">
    <location>
        <begin position="36"/>
        <end position="121"/>
    </location>
</feature>